<dbReference type="CDD" id="cd14687">
    <property type="entry name" value="bZIP_ATF2"/>
    <property type="match status" value="1"/>
</dbReference>
<keyword evidence="10" id="KW-1185">Reference proteome</keyword>
<gene>
    <name evidence="9" type="ORF">N0V91_011407</name>
</gene>
<protein>
    <recommendedName>
        <fullName evidence="8">BZIP domain-containing protein</fullName>
    </recommendedName>
</protein>
<evidence type="ECO:0000256" key="7">
    <source>
        <dbReference type="SAM" id="MobiDB-lite"/>
    </source>
</evidence>
<dbReference type="InterPro" id="IPR051027">
    <property type="entry name" value="bZIP_transcription_factors"/>
</dbReference>
<sequence length="195" mass="21642">MDTLPSTEVQYDPITEGSCIAQPSGPAVPVKRKRDWYGEVALEPRKSQLEKNRIAAEKSRQRRKEHTNGLTAEVSVLSTRNEALKAEESALREELLNLKNEILRHAGCASSIIDGYIARIAGSKLVEVVPEHALSRKDSGHSFSPERRDRHEKNPSTAAWKGGHTHAGFAEPSTHATTSSRDLFEMMNDFLDAEV</sequence>
<feature type="region of interest" description="Disordered" evidence="7">
    <location>
        <begin position="133"/>
        <end position="178"/>
    </location>
</feature>
<dbReference type="Gene3D" id="1.20.5.170">
    <property type="match status" value="1"/>
</dbReference>
<evidence type="ECO:0000256" key="4">
    <source>
        <dbReference type="ARBA" id="ARBA00023163"/>
    </source>
</evidence>
<keyword evidence="6" id="KW-0175">Coiled coil</keyword>
<feature type="domain" description="BZIP" evidence="8">
    <location>
        <begin position="42"/>
        <end position="105"/>
    </location>
</feature>
<evidence type="ECO:0000313" key="10">
    <source>
        <dbReference type="Proteomes" id="UP001140510"/>
    </source>
</evidence>
<dbReference type="GO" id="GO:0003700">
    <property type="term" value="F:DNA-binding transcription factor activity"/>
    <property type="evidence" value="ECO:0007669"/>
    <property type="project" value="InterPro"/>
</dbReference>
<dbReference type="PROSITE" id="PS50217">
    <property type="entry name" value="BZIP"/>
    <property type="match status" value="1"/>
</dbReference>
<dbReference type="PANTHER" id="PTHR19304">
    <property type="entry name" value="CYCLIC-AMP RESPONSE ELEMENT BINDING PROTEIN"/>
    <property type="match status" value="1"/>
</dbReference>
<proteinExistence type="predicted"/>
<dbReference type="InterPro" id="IPR004827">
    <property type="entry name" value="bZIP"/>
</dbReference>
<keyword evidence="4" id="KW-0804">Transcription</keyword>
<reference evidence="9" key="1">
    <citation type="submission" date="2022-10" db="EMBL/GenBank/DDBJ databases">
        <title>Tapping the CABI collections for fungal endophytes: first genome assemblies for Collariella, Neodidymelliopsis, Ascochyta clinopodiicola, Didymella pomorum, Didymosphaeria variabile, Neocosmospora piperis and Neocucurbitaria cava.</title>
        <authorList>
            <person name="Hill R."/>
        </authorList>
    </citation>
    <scope>NUCLEOTIDE SEQUENCE</scope>
    <source>
        <strain evidence="9">IMI 355091</strain>
    </source>
</reference>
<accession>A0A9W8YQI8</accession>
<dbReference type="Pfam" id="PF00170">
    <property type="entry name" value="bZIP_1"/>
    <property type="match status" value="1"/>
</dbReference>
<evidence type="ECO:0000259" key="8">
    <source>
        <dbReference type="PROSITE" id="PS50217"/>
    </source>
</evidence>
<feature type="compositionally biased region" description="Basic and acidic residues" evidence="7">
    <location>
        <begin position="133"/>
        <end position="154"/>
    </location>
</feature>
<dbReference type="GO" id="GO:0005634">
    <property type="term" value="C:nucleus"/>
    <property type="evidence" value="ECO:0007669"/>
    <property type="project" value="UniProtKB-SubCell"/>
</dbReference>
<name>A0A9W8YQI8_9PLEO</name>
<evidence type="ECO:0000256" key="6">
    <source>
        <dbReference type="SAM" id="Coils"/>
    </source>
</evidence>
<dbReference type="EMBL" id="JAPEVA010000295">
    <property type="protein sequence ID" value="KAJ4390528.1"/>
    <property type="molecule type" value="Genomic_DNA"/>
</dbReference>
<evidence type="ECO:0000256" key="2">
    <source>
        <dbReference type="ARBA" id="ARBA00023015"/>
    </source>
</evidence>
<comment type="subcellular location">
    <subcellularLocation>
        <location evidence="1">Nucleus</location>
    </subcellularLocation>
</comment>
<feature type="coiled-coil region" evidence="6">
    <location>
        <begin position="74"/>
        <end position="101"/>
    </location>
</feature>
<evidence type="ECO:0000256" key="3">
    <source>
        <dbReference type="ARBA" id="ARBA00023125"/>
    </source>
</evidence>
<evidence type="ECO:0000256" key="5">
    <source>
        <dbReference type="ARBA" id="ARBA00023242"/>
    </source>
</evidence>
<dbReference type="OrthoDB" id="295274at2759"/>
<evidence type="ECO:0000256" key="1">
    <source>
        <dbReference type="ARBA" id="ARBA00004123"/>
    </source>
</evidence>
<keyword evidence="5" id="KW-0539">Nucleus</keyword>
<organism evidence="9 10">
    <name type="scientific">Didymella pomorum</name>
    <dbReference type="NCBI Taxonomy" id="749634"/>
    <lineage>
        <taxon>Eukaryota</taxon>
        <taxon>Fungi</taxon>
        <taxon>Dikarya</taxon>
        <taxon>Ascomycota</taxon>
        <taxon>Pezizomycotina</taxon>
        <taxon>Dothideomycetes</taxon>
        <taxon>Pleosporomycetidae</taxon>
        <taxon>Pleosporales</taxon>
        <taxon>Pleosporineae</taxon>
        <taxon>Didymellaceae</taxon>
        <taxon>Didymella</taxon>
    </lineage>
</organism>
<dbReference type="AlphaFoldDB" id="A0A9W8YQI8"/>
<comment type="caution">
    <text evidence="9">The sequence shown here is derived from an EMBL/GenBank/DDBJ whole genome shotgun (WGS) entry which is preliminary data.</text>
</comment>
<dbReference type="Proteomes" id="UP001140510">
    <property type="component" value="Unassembled WGS sequence"/>
</dbReference>
<dbReference type="SMART" id="SM00338">
    <property type="entry name" value="BRLZ"/>
    <property type="match status" value="1"/>
</dbReference>
<dbReference type="GO" id="GO:0003677">
    <property type="term" value="F:DNA binding"/>
    <property type="evidence" value="ECO:0007669"/>
    <property type="project" value="UniProtKB-KW"/>
</dbReference>
<keyword evidence="2" id="KW-0805">Transcription regulation</keyword>
<dbReference type="PRINTS" id="PR00043">
    <property type="entry name" value="LEUZIPPRJUN"/>
</dbReference>
<dbReference type="SUPFAM" id="SSF57959">
    <property type="entry name" value="Leucine zipper domain"/>
    <property type="match status" value="1"/>
</dbReference>
<dbReference type="InterPro" id="IPR046347">
    <property type="entry name" value="bZIP_sf"/>
</dbReference>
<dbReference type="InterPro" id="IPR002112">
    <property type="entry name" value="Leuzip_Jun"/>
</dbReference>
<keyword evidence="3" id="KW-0238">DNA-binding</keyword>
<evidence type="ECO:0000313" key="9">
    <source>
        <dbReference type="EMBL" id="KAJ4390528.1"/>
    </source>
</evidence>